<protein>
    <recommendedName>
        <fullName evidence="4">Phasin protein</fullName>
    </recommendedName>
</protein>
<evidence type="ECO:0000313" key="2">
    <source>
        <dbReference type="EMBL" id="MCB4822450.1"/>
    </source>
</evidence>
<evidence type="ECO:0000256" key="1">
    <source>
        <dbReference type="SAM" id="MobiDB-lite"/>
    </source>
</evidence>
<evidence type="ECO:0000313" key="3">
    <source>
        <dbReference type="Proteomes" id="UP001139311"/>
    </source>
</evidence>
<feature type="region of interest" description="Disordered" evidence="1">
    <location>
        <begin position="1"/>
        <end position="54"/>
    </location>
</feature>
<keyword evidence="3" id="KW-1185">Reference proteome</keyword>
<dbReference type="Proteomes" id="UP001139311">
    <property type="component" value="Unassembled WGS sequence"/>
</dbReference>
<dbReference type="EMBL" id="JAJAQI010000015">
    <property type="protein sequence ID" value="MCB4822450.1"/>
    <property type="molecule type" value="Genomic_DNA"/>
</dbReference>
<gene>
    <name evidence="2" type="ORF">LHA35_11955</name>
</gene>
<dbReference type="AlphaFoldDB" id="A0A9X1ICQ5"/>
<feature type="compositionally biased region" description="Basic and acidic residues" evidence="1">
    <location>
        <begin position="1"/>
        <end position="10"/>
    </location>
</feature>
<sequence length="218" mass="22572">MADSNNRTDQRNGTGGAEVARRGGPAKVASEALRAGTPETTPPTPEETLPEAARAGRAVVAEVARSAVEAARQATGTGAEAARRGEQAGAELVRRTGEATGQGAAAAAAGSREATRSLWAGSEEMRRMMPGFATPPGGMLDLPQAVAGFMGEMMRANMAMSQEFFRLANPVAVIEMQQRLVRGYLDAIVAGQATLLGAARRTSEDAQHLAGAARDRNA</sequence>
<proteinExistence type="predicted"/>
<dbReference type="RefSeq" id="WP_226608498.1">
    <property type="nucleotide sequence ID" value="NZ_JAJAQI010000015.1"/>
</dbReference>
<feature type="region of interest" description="Disordered" evidence="1">
    <location>
        <begin position="95"/>
        <end position="115"/>
    </location>
</feature>
<feature type="compositionally biased region" description="Low complexity" evidence="1">
    <location>
        <begin position="98"/>
        <end position="112"/>
    </location>
</feature>
<evidence type="ECO:0008006" key="4">
    <source>
        <dbReference type="Google" id="ProtNLM"/>
    </source>
</evidence>
<organism evidence="2 3">
    <name type="scientific">Roseicella aerolata</name>
    <dbReference type="NCBI Taxonomy" id="2883479"/>
    <lineage>
        <taxon>Bacteria</taxon>
        <taxon>Pseudomonadati</taxon>
        <taxon>Pseudomonadota</taxon>
        <taxon>Alphaproteobacteria</taxon>
        <taxon>Acetobacterales</taxon>
        <taxon>Roseomonadaceae</taxon>
        <taxon>Roseicella</taxon>
    </lineage>
</organism>
<name>A0A9X1ICQ5_9PROT</name>
<comment type="caution">
    <text evidence="2">The sequence shown here is derived from an EMBL/GenBank/DDBJ whole genome shotgun (WGS) entry which is preliminary data.</text>
</comment>
<accession>A0A9X1ICQ5</accession>
<reference evidence="2" key="1">
    <citation type="submission" date="2021-10" db="EMBL/GenBank/DDBJ databases">
        <title>Roseicella aerolatum sp. nov., isolated from aerosols of e-waste dismantling site.</title>
        <authorList>
            <person name="Qin T."/>
        </authorList>
    </citation>
    <scope>NUCLEOTIDE SEQUENCE</scope>
    <source>
        <strain evidence="2">GB24</strain>
    </source>
</reference>